<dbReference type="RefSeq" id="WP_071521268.1">
    <property type="nucleotide sequence ID" value="NZ_MIHH01000014.1"/>
</dbReference>
<dbReference type="PANTHER" id="PTHR47396:SF1">
    <property type="entry name" value="ATP-DEPENDENT HELICASE IRC3-RELATED"/>
    <property type="match status" value="1"/>
</dbReference>
<dbReference type="Gene3D" id="3.40.50.300">
    <property type="entry name" value="P-loop containing nucleotide triphosphate hydrolases"/>
    <property type="match status" value="2"/>
</dbReference>
<accession>A0A1J5JUB9</accession>
<dbReference type="GO" id="GO:0003677">
    <property type="term" value="F:DNA binding"/>
    <property type="evidence" value="ECO:0007669"/>
    <property type="project" value="InterPro"/>
</dbReference>
<dbReference type="InterPro" id="IPR027417">
    <property type="entry name" value="P-loop_NTPase"/>
</dbReference>
<dbReference type="AlphaFoldDB" id="A0A1J5JUB9"/>
<evidence type="ECO:0000313" key="2">
    <source>
        <dbReference type="EMBL" id="OIQ08183.1"/>
    </source>
</evidence>
<dbReference type="PANTHER" id="PTHR47396">
    <property type="entry name" value="TYPE I RESTRICTION ENZYME ECOKI R PROTEIN"/>
    <property type="match status" value="1"/>
</dbReference>
<dbReference type="EMBL" id="MIHH01000014">
    <property type="protein sequence ID" value="OIQ08183.1"/>
    <property type="molecule type" value="Genomic_DNA"/>
</dbReference>
<name>A0A1J5JUB9_NEOTH</name>
<protein>
    <submittedName>
        <fullName evidence="2">Type III restriction enzyme, res subunit</fullName>
    </submittedName>
</protein>
<comment type="caution">
    <text evidence="2">The sequence shown here is derived from an EMBL/GenBank/DDBJ whole genome shotgun (WGS) entry which is preliminary data.</text>
</comment>
<gene>
    <name evidence="2" type="ORF">MOOR_21510</name>
</gene>
<feature type="domain" description="Helicase/UvrB N-terminal" evidence="1">
    <location>
        <begin position="106"/>
        <end position="283"/>
    </location>
</feature>
<dbReference type="GO" id="GO:0016787">
    <property type="term" value="F:hydrolase activity"/>
    <property type="evidence" value="ECO:0007669"/>
    <property type="project" value="InterPro"/>
</dbReference>
<sequence>MAATIDKLIINSPYEKPARHWSYNREKREFILKEGRRPAGYIVASRASKSFDDPGIFIELPLVNKIRPRVDEWRERGYPGVTGITRKLLEYWRDPEERQHQRFFFCQLEAIETLIWLIEAPAASKQGIEIPSDGGEFRRLCSKMATGSGKTIVMAMLIAWQVLNKVTYPQDTRFSKNVLIVAPGLTVKSRLQVLNPAAPNNYYQEFNIVPSSLFDKLRQGKIMIINWHGMKPIDEKAGPKVIKKGPESDEAFVRRVLGDMATARNIIVINDEAHHAWRVPAESKIKGVSKEELERATLWVEGLDRIHRKRGILYCFDFSATPFSPSGKKNYEEALFGWIVSDFGLNDAIEAGLVKTPRVVIRDDGTLTSDLKSRFYHIYMDDEVKDDLNRKANPEEPLPDLVTNAYYFLGLDWLETYKLWQQAGIKTPPVMITVCNRTETAARIEHAFNQGKIKIDELKAPDKTLRIDSKVLEEAESRVDLEDTGSLLFEEEDKDDEKQKKVSKKDQAELLRQMVDTVGKVGKPGEKIQNVIAVAMLSEGWDAKTVTHIMGLRAFSSQLLCEQVVGRGLRRTSYEVDPETGLFEPEYVNIFGVPFTFMPHEGGDGTPPPPPKPRTCIEPVPEKRQYEIKWPNIIRIERVFRPVLSLDWSKVQVLELKPEETPTLAEMAPIIDGKPDVSKITQIDLEELGKKFRLQKIIFETARDIYDQMKPGWHGNKEFLLIQLIKLVEQFINSDKISIPTLYHQQELRRRILITLNMNKIIQHIFDAIKYENTVSLELVFDTEKPIRSTGDMMTWYTSKPCEVTRKSHISHAVFDSTWEASEAFEFDRPENDDKIDAWVKNDHLGFEILYIYKGVVRKYRPDYLIRFKNGNMLVLEVKGQDNEQSRAKREALKEWVMAVNAHGGFGTWFADVSYSINDIKDIIAKYSSLNL</sequence>
<dbReference type="InterPro" id="IPR050742">
    <property type="entry name" value="Helicase_Restrict-Modif_Enz"/>
</dbReference>
<dbReference type="Pfam" id="PF04851">
    <property type="entry name" value="ResIII"/>
    <property type="match status" value="1"/>
</dbReference>
<evidence type="ECO:0000313" key="3">
    <source>
        <dbReference type="Proteomes" id="UP000182743"/>
    </source>
</evidence>
<proteinExistence type="predicted"/>
<dbReference type="SUPFAM" id="SSF52540">
    <property type="entry name" value="P-loop containing nucleoside triphosphate hydrolases"/>
    <property type="match status" value="1"/>
</dbReference>
<dbReference type="InterPro" id="IPR006935">
    <property type="entry name" value="Helicase/UvrB_N"/>
</dbReference>
<dbReference type="NCBIfam" id="NF046055">
    <property type="entry name" value="restr_BPTD_3080"/>
    <property type="match status" value="1"/>
</dbReference>
<evidence type="ECO:0000259" key="1">
    <source>
        <dbReference type="Pfam" id="PF04851"/>
    </source>
</evidence>
<dbReference type="GO" id="GO:0005524">
    <property type="term" value="F:ATP binding"/>
    <property type="evidence" value="ECO:0007669"/>
    <property type="project" value="InterPro"/>
</dbReference>
<reference evidence="2 3" key="1">
    <citation type="submission" date="2016-08" db="EMBL/GenBank/DDBJ databases">
        <title>Genome-based comparison of Moorella thermoacetic strains.</title>
        <authorList>
            <person name="Poehlein A."/>
            <person name="Bengelsdorf F.R."/>
            <person name="Esser C."/>
            <person name="Duerre P."/>
            <person name="Daniel R."/>
        </authorList>
    </citation>
    <scope>NUCLEOTIDE SEQUENCE [LARGE SCALE GENOMIC DNA]</scope>
    <source>
        <strain evidence="2 3">DSM 11768</strain>
    </source>
</reference>
<dbReference type="Proteomes" id="UP000182743">
    <property type="component" value="Unassembled WGS sequence"/>
</dbReference>
<dbReference type="GO" id="GO:0005829">
    <property type="term" value="C:cytosol"/>
    <property type="evidence" value="ECO:0007669"/>
    <property type="project" value="TreeGrafter"/>
</dbReference>
<organism evidence="2 3">
    <name type="scientific">Neomoorella thermoacetica</name>
    <name type="common">Clostridium thermoaceticum</name>
    <dbReference type="NCBI Taxonomy" id="1525"/>
    <lineage>
        <taxon>Bacteria</taxon>
        <taxon>Bacillati</taxon>
        <taxon>Bacillota</taxon>
        <taxon>Clostridia</taxon>
        <taxon>Neomoorellales</taxon>
        <taxon>Neomoorellaceae</taxon>
        <taxon>Neomoorella</taxon>
    </lineage>
</organism>